<accession>A0AAV9TGT4</accession>
<dbReference type="Proteomes" id="UP001327957">
    <property type="component" value="Unassembled WGS sequence"/>
</dbReference>
<evidence type="ECO:0000313" key="2">
    <source>
        <dbReference type="EMBL" id="KAK6220938.1"/>
    </source>
</evidence>
<keyword evidence="3" id="KW-1185">Reference proteome</keyword>
<reference evidence="2 3" key="1">
    <citation type="submission" date="2023-04" db="EMBL/GenBank/DDBJ databases">
        <title>Colletotrichum tabacum stain YC1 causing leaf anthracnose on Nicotiana tabacum(L.) cv.</title>
        <authorList>
            <person name="Ji Z."/>
            <person name="Wang M."/>
            <person name="Zhang J."/>
            <person name="Wang N."/>
            <person name="Zhou Z."/>
        </authorList>
    </citation>
    <scope>NUCLEOTIDE SEQUENCE [LARGE SCALE GENOMIC DNA]</scope>
    <source>
        <strain evidence="2 3">YC1</strain>
    </source>
</reference>
<organism evidence="2 3">
    <name type="scientific">Colletotrichum tabaci</name>
    <dbReference type="NCBI Taxonomy" id="1209068"/>
    <lineage>
        <taxon>Eukaryota</taxon>
        <taxon>Fungi</taxon>
        <taxon>Dikarya</taxon>
        <taxon>Ascomycota</taxon>
        <taxon>Pezizomycotina</taxon>
        <taxon>Sordariomycetes</taxon>
        <taxon>Hypocreomycetidae</taxon>
        <taxon>Glomerellales</taxon>
        <taxon>Glomerellaceae</taxon>
        <taxon>Colletotrichum</taxon>
        <taxon>Colletotrichum destructivum species complex</taxon>
    </lineage>
</organism>
<sequence length="171" mass="19450">MPGLADITQQHAEELRVTRASNRLQRDETHDLLATITGRIRVRLSVTEARKSCAKPDEVYFPTIIALDLKTIVAIAHVTEWLRTSKSAAPCSHFRIWLSPGMRTVAAAVHLAIDNSSVHVISPEQVTATDLYQYASRDMDYSVVETAMTVILADERIVRRDDRMNMWWEQF</sequence>
<name>A0AAV9TGT4_9PEZI</name>
<dbReference type="EMBL" id="JASAOK010000027">
    <property type="protein sequence ID" value="KAK6220938.1"/>
    <property type="molecule type" value="Genomic_DNA"/>
</dbReference>
<dbReference type="EMBL" id="JASAOK010000038">
    <property type="protein sequence ID" value="KAK6218049.1"/>
    <property type="molecule type" value="Genomic_DNA"/>
</dbReference>
<dbReference type="AlphaFoldDB" id="A0AAV9TGT4"/>
<evidence type="ECO:0000313" key="1">
    <source>
        <dbReference type="EMBL" id="KAK6218049.1"/>
    </source>
</evidence>
<evidence type="ECO:0000313" key="3">
    <source>
        <dbReference type="Proteomes" id="UP001327957"/>
    </source>
</evidence>
<protein>
    <submittedName>
        <fullName evidence="2">Uncharacterized protein</fullName>
    </submittedName>
</protein>
<gene>
    <name evidence="2" type="ORF">QIS74_04984</name>
    <name evidence="1" type="ORF">QIS74_06630</name>
</gene>
<comment type="caution">
    <text evidence="2">The sequence shown here is derived from an EMBL/GenBank/DDBJ whole genome shotgun (WGS) entry which is preliminary data.</text>
</comment>
<proteinExistence type="predicted"/>